<evidence type="ECO:0000256" key="3">
    <source>
        <dbReference type="ARBA" id="ARBA00023274"/>
    </source>
</evidence>
<dbReference type="Pfam" id="PF17135">
    <property type="entry name" value="Ribosomal_L18"/>
    <property type="match status" value="1"/>
</dbReference>
<dbReference type="KEGG" id="mcub:MCBB_1346"/>
<dbReference type="PROSITE" id="PS00475">
    <property type="entry name" value="RIBOSOMAL_L15"/>
    <property type="match status" value="1"/>
</dbReference>
<dbReference type="InterPro" id="IPR021131">
    <property type="entry name" value="Ribosomal_uL15/eL18"/>
</dbReference>
<dbReference type="OrthoDB" id="11309at2157"/>
<dbReference type="AlphaFoldDB" id="A0A1D3L2L2"/>
<dbReference type="InterPro" id="IPR022947">
    <property type="entry name" value="Ribosomal_eL18_arc"/>
</dbReference>
<dbReference type="RefSeq" id="WP_071907017.1">
    <property type="nucleotide sequence ID" value="NZ_LT607756.1"/>
</dbReference>
<dbReference type="NCBIfam" id="NF003079">
    <property type="entry name" value="PRK04005.1"/>
    <property type="match status" value="1"/>
</dbReference>
<keyword evidence="3 4" id="KW-0687">Ribonucleoprotein</keyword>
<dbReference type="HAMAP" id="MF_00329">
    <property type="entry name" value="Ribosomal_eL18"/>
    <property type="match status" value="1"/>
</dbReference>
<gene>
    <name evidence="4 6" type="primary">rpl18e</name>
    <name evidence="6" type="ORF">MCBB_1346</name>
</gene>
<dbReference type="EMBL" id="LT607756">
    <property type="protein sequence ID" value="SCG85904.1"/>
    <property type="molecule type" value="Genomic_DNA"/>
</dbReference>
<name>A0A1D3L2L2_9EURY</name>
<dbReference type="Proteomes" id="UP000094707">
    <property type="component" value="Chromosome I"/>
</dbReference>
<keyword evidence="2 4" id="KW-0689">Ribosomal protein</keyword>
<sequence length="120" mass="13091">MVKLTKTNPNLTALVASLKEKSYTEQVAIWKDVAKRLERPTRIQAEVNISDINRYTEADEIVIVAGKVLGNGNLDHKVQVAALNFSQGAAEKIVTAGGECMDILDVVEKNPKGNGIKIME</sequence>
<dbReference type="Gene3D" id="3.100.10.10">
    <property type="match status" value="1"/>
</dbReference>
<dbReference type="InterPro" id="IPR001196">
    <property type="entry name" value="Ribosomal_uL15_CS"/>
</dbReference>
<evidence type="ECO:0000256" key="2">
    <source>
        <dbReference type="ARBA" id="ARBA00022980"/>
    </source>
</evidence>
<evidence type="ECO:0000256" key="1">
    <source>
        <dbReference type="ARBA" id="ARBA00006815"/>
    </source>
</evidence>
<accession>A0A1D3L2L2</accession>
<dbReference type="SUPFAM" id="SSF52080">
    <property type="entry name" value="Ribosomal proteins L15p and L18e"/>
    <property type="match status" value="1"/>
</dbReference>
<protein>
    <recommendedName>
        <fullName evidence="4">Large ribosomal subunit protein eL18</fullName>
    </recommendedName>
</protein>
<comment type="similarity">
    <text evidence="1 4">Belongs to the eukaryotic ribosomal protein eL18 family.</text>
</comment>
<dbReference type="STRING" id="118062.MCBB_1346"/>
<evidence type="ECO:0000313" key="6">
    <source>
        <dbReference type="EMBL" id="SCG85904.1"/>
    </source>
</evidence>
<proteinExistence type="inferred from homology"/>
<dbReference type="PANTHER" id="PTHR10934:SF2">
    <property type="entry name" value="LARGE RIBOSOMAL SUBUNIT PROTEIN EL18"/>
    <property type="match status" value="1"/>
</dbReference>
<dbReference type="GeneID" id="30412188"/>
<dbReference type="GO" id="GO:0003735">
    <property type="term" value="F:structural constituent of ribosome"/>
    <property type="evidence" value="ECO:0007669"/>
    <property type="project" value="InterPro"/>
</dbReference>
<evidence type="ECO:0000256" key="4">
    <source>
        <dbReference type="HAMAP-Rule" id="MF_00329"/>
    </source>
</evidence>
<keyword evidence="7" id="KW-1185">Reference proteome</keyword>
<organism evidence="6 7">
    <name type="scientific">Methanobacterium congolense</name>
    <dbReference type="NCBI Taxonomy" id="118062"/>
    <lineage>
        <taxon>Archaea</taxon>
        <taxon>Methanobacteriati</taxon>
        <taxon>Methanobacteriota</taxon>
        <taxon>Methanomada group</taxon>
        <taxon>Methanobacteria</taxon>
        <taxon>Methanobacteriales</taxon>
        <taxon>Methanobacteriaceae</taxon>
        <taxon>Methanobacterium</taxon>
    </lineage>
</organism>
<evidence type="ECO:0000313" key="7">
    <source>
        <dbReference type="Proteomes" id="UP000094707"/>
    </source>
</evidence>
<dbReference type="GO" id="GO:0003723">
    <property type="term" value="F:RNA binding"/>
    <property type="evidence" value="ECO:0007669"/>
    <property type="project" value="TreeGrafter"/>
</dbReference>
<feature type="domain" description="Large ribosomal subunit protein uL15/eL18" evidence="5">
    <location>
        <begin position="31"/>
        <end position="119"/>
    </location>
</feature>
<dbReference type="GO" id="GO:0022625">
    <property type="term" value="C:cytosolic large ribosomal subunit"/>
    <property type="evidence" value="ECO:0007669"/>
    <property type="project" value="TreeGrafter"/>
</dbReference>
<evidence type="ECO:0000259" key="5">
    <source>
        <dbReference type="Pfam" id="PF17135"/>
    </source>
</evidence>
<reference evidence="6 7" key="1">
    <citation type="submission" date="2016-08" db="EMBL/GenBank/DDBJ databases">
        <authorList>
            <person name="Seilhamer J.J."/>
        </authorList>
    </citation>
    <scope>NUCLEOTIDE SEQUENCE [LARGE SCALE GENOMIC DNA]</scope>
    <source>
        <strain evidence="6">Buetzberg</strain>
    </source>
</reference>
<dbReference type="InterPro" id="IPR000039">
    <property type="entry name" value="Ribosomal_eL18"/>
</dbReference>
<dbReference type="PANTHER" id="PTHR10934">
    <property type="entry name" value="60S RIBOSOMAL PROTEIN L18"/>
    <property type="match status" value="1"/>
</dbReference>
<dbReference type="GO" id="GO:0006412">
    <property type="term" value="P:translation"/>
    <property type="evidence" value="ECO:0007669"/>
    <property type="project" value="UniProtKB-UniRule"/>
</dbReference>
<dbReference type="InterPro" id="IPR036227">
    <property type="entry name" value="Ribosomal_uL15/eL18_sf"/>
</dbReference>